<proteinExistence type="predicted"/>
<dbReference type="InterPro" id="IPR051346">
    <property type="entry name" value="OTU_Deubiquitinase"/>
</dbReference>
<dbReference type="STRING" id="1182545.A0A072P8R2"/>
<keyword evidence="3" id="KW-0645">Protease</keyword>
<dbReference type="RefSeq" id="XP_013258717.1">
    <property type="nucleotide sequence ID" value="XM_013403263.1"/>
</dbReference>
<dbReference type="PANTHER" id="PTHR13367">
    <property type="entry name" value="UBIQUITIN THIOESTERASE"/>
    <property type="match status" value="1"/>
</dbReference>
<dbReference type="VEuPathDB" id="FungiDB:A1O9_07708"/>
<dbReference type="EMBL" id="AMGV01000006">
    <property type="protein sequence ID" value="KEF56127.1"/>
    <property type="molecule type" value="Genomic_DNA"/>
</dbReference>
<protein>
    <recommendedName>
        <fullName evidence="2">ubiquitinyl hydrolase 1</fullName>
        <ecNumber evidence="2">3.4.19.12</ecNumber>
    </recommendedName>
</protein>
<feature type="region of interest" description="Disordered" evidence="7">
    <location>
        <begin position="654"/>
        <end position="682"/>
    </location>
</feature>
<dbReference type="GO" id="GO:0004843">
    <property type="term" value="F:cysteine-type deubiquitinase activity"/>
    <property type="evidence" value="ECO:0007669"/>
    <property type="project" value="UniProtKB-EC"/>
</dbReference>
<dbReference type="Proteomes" id="UP000027920">
    <property type="component" value="Unassembled WGS sequence"/>
</dbReference>
<keyword evidence="9" id="KW-1185">Reference proteome</keyword>
<accession>A0A072P8R2</accession>
<feature type="compositionally biased region" description="Acidic residues" evidence="7">
    <location>
        <begin position="673"/>
        <end position="682"/>
    </location>
</feature>
<dbReference type="AlphaFoldDB" id="A0A072P8R2"/>
<dbReference type="EC" id="3.4.19.12" evidence="2"/>
<dbReference type="PANTHER" id="PTHR13367:SF32">
    <property type="entry name" value="DUF6606 DOMAIN-CONTAINING PROTEIN"/>
    <property type="match status" value="1"/>
</dbReference>
<keyword evidence="4" id="KW-0833">Ubl conjugation pathway</keyword>
<evidence type="ECO:0000256" key="5">
    <source>
        <dbReference type="ARBA" id="ARBA00022801"/>
    </source>
</evidence>
<dbReference type="GO" id="GO:0006508">
    <property type="term" value="P:proteolysis"/>
    <property type="evidence" value="ECO:0007669"/>
    <property type="project" value="UniProtKB-KW"/>
</dbReference>
<evidence type="ECO:0000313" key="9">
    <source>
        <dbReference type="Proteomes" id="UP000027920"/>
    </source>
</evidence>
<sequence>MSLLFTCLSFYYQGLSQDHLRKSLEQILKSDDPARELKNGFKHLKVSLLEYIWRHFRFNTAAIDYFLNNFVFPKHAKQFHVKLRFKNIRILIDSGAAILEMTNYDLAKKLLELDTTAPAAIYFDEDNRAMVTYRGRKTLPLVASPFADNLGECLVYLDESHTRGTDLKFPPGAHGAVTLSLGQTKDQILQVVMRLRQLGTTQRVTFIAPPEVHQSIIDFQRKTVRNHIDSRDIICWLLEQTIQGLENLQPLFYAQGTDFCRRSQARNDYPNFLTNAYHRSSYAKVLEDPEQHTLKSLYEPRYEKSGRGKLPQGPFNDGQIASFVRELETNRKAFRDTGNAVHASALQEVEQEREVAIGAETVRERQNPPRFYPQSFSGLDLDIRAFVNSGELRAGNMTCQQLFLYMRHTNIGQKYKLNLPVNSRLFVSLEFRKTVYMTTGKYHDNFLRHTQYILWSELSDTAILVSPEEAELLVPLLREAVKQEVHLLTYAAPVTRKMLQFNDLKYYAISSLRQDWEAPLWLRVQVGLFSGRLYFPFEELAHMLEFLDVTNNATCEESSRGLAEIDRLPFYGTENTPVEFEEIDLIAQPGSIPCKAPQAQLTKVKTLGFLQEWLNLRAKDQDFAQTPMGYVCSGKVLTRDHPFFRDIDSEARLHAPATSSDTPDGDLSLTKDVEDDGVSDLDCDDLHERQKLTDAEMKRAAALKDGEDIFVDAEEHLDDGEEDDK</sequence>
<evidence type="ECO:0000256" key="2">
    <source>
        <dbReference type="ARBA" id="ARBA00012759"/>
    </source>
</evidence>
<dbReference type="HOGENOM" id="CLU_007076_2_0_1"/>
<evidence type="ECO:0000256" key="1">
    <source>
        <dbReference type="ARBA" id="ARBA00000707"/>
    </source>
</evidence>
<evidence type="ECO:0000256" key="6">
    <source>
        <dbReference type="ARBA" id="ARBA00022807"/>
    </source>
</evidence>
<evidence type="ECO:0000256" key="7">
    <source>
        <dbReference type="SAM" id="MobiDB-lite"/>
    </source>
</evidence>
<comment type="catalytic activity">
    <reaction evidence="1">
        <text>Thiol-dependent hydrolysis of ester, thioester, amide, peptide and isopeptide bonds formed by the C-terminal Gly of ubiquitin (a 76-residue protein attached to proteins as an intracellular targeting signal).</text>
        <dbReference type="EC" id="3.4.19.12"/>
    </reaction>
</comment>
<organism evidence="8 9">
    <name type="scientific">Exophiala aquamarina CBS 119918</name>
    <dbReference type="NCBI Taxonomy" id="1182545"/>
    <lineage>
        <taxon>Eukaryota</taxon>
        <taxon>Fungi</taxon>
        <taxon>Dikarya</taxon>
        <taxon>Ascomycota</taxon>
        <taxon>Pezizomycotina</taxon>
        <taxon>Eurotiomycetes</taxon>
        <taxon>Chaetothyriomycetidae</taxon>
        <taxon>Chaetothyriales</taxon>
        <taxon>Herpotrichiellaceae</taxon>
        <taxon>Exophiala</taxon>
    </lineage>
</organism>
<keyword evidence="6" id="KW-0788">Thiol protease</keyword>
<dbReference type="OrthoDB" id="3182339at2759"/>
<comment type="caution">
    <text evidence="8">The sequence shown here is derived from an EMBL/GenBank/DDBJ whole genome shotgun (WGS) entry which is preliminary data.</text>
</comment>
<keyword evidence="5" id="KW-0378">Hydrolase</keyword>
<evidence type="ECO:0000256" key="4">
    <source>
        <dbReference type="ARBA" id="ARBA00022786"/>
    </source>
</evidence>
<gene>
    <name evidence="8" type="ORF">A1O9_07708</name>
</gene>
<evidence type="ECO:0000313" key="8">
    <source>
        <dbReference type="EMBL" id="KEF56127.1"/>
    </source>
</evidence>
<reference evidence="8 9" key="1">
    <citation type="submission" date="2013-03" db="EMBL/GenBank/DDBJ databases">
        <title>The Genome Sequence of Exophiala aquamarina CBS 119918.</title>
        <authorList>
            <consortium name="The Broad Institute Genomics Platform"/>
            <person name="Cuomo C."/>
            <person name="de Hoog S."/>
            <person name="Gorbushina A."/>
            <person name="Walker B."/>
            <person name="Young S.K."/>
            <person name="Zeng Q."/>
            <person name="Gargeya S."/>
            <person name="Fitzgerald M."/>
            <person name="Haas B."/>
            <person name="Abouelleil A."/>
            <person name="Allen A.W."/>
            <person name="Alvarado L."/>
            <person name="Arachchi H.M."/>
            <person name="Berlin A.M."/>
            <person name="Chapman S.B."/>
            <person name="Gainer-Dewar J."/>
            <person name="Goldberg J."/>
            <person name="Griggs A."/>
            <person name="Gujja S."/>
            <person name="Hansen M."/>
            <person name="Howarth C."/>
            <person name="Imamovic A."/>
            <person name="Ireland A."/>
            <person name="Larimer J."/>
            <person name="McCowan C."/>
            <person name="Murphy C."/>
            <person name="Pearson M."/>
            <person name="Poon T.W."/>
            <person name="Priest M."/>
            <person name="Roberts A."/>
            <person name="Saif S."/>
            <person name="Shea T."/>
            <person name="Sisk P."/>
            <person name="Sykes S."/>
            <person name="Wortman J."/>
            <person name="Nusbaum C."/>
            <person name="Birren B."/>
        </authorList>
    </citation>
    <scope>NUCLEOTIDE SEQUENCE [LARGE SCALE GENOMIC DNA]</scope>
    <source>
        <strain evidence="8 9">CBS 119918</strain>
    </source>
</reference>
<dbReference type="GeneID" id="25282621"/>
<name>A0A072P8R2_9EURO</name>
<evidence type="ECO:0000256" key="3">
    <source>
        <dbReference type="ARBA" id="ARBA00022670"/>
    </source>
</evidence>